<evidence type="ECO:0000313" key="1">
    <source>
        <dbReference type="EMBL" id="GAA3368412.1"/>
    </source>
</evidence>
<keyword evidence="2" id="KW-1185">Reference proteome</keyword>
<protein>
    <recommendedName>
        <fullName evidence="3">F-box domain-containing protein</fullName>
    </recommendedName>
</protein>
<evidence type="ECO:0008006" key="3">
    <source>
        <dbReference type="Google" id="ProtNLM"/>
    </source>
</evidence>
<dbReference type="EMBL" id="BAAAYL010000001">
    <property type="protein sequence ID" value="GAA3368412.1"/>
    <property type="molecule type" value="Genomic_DNA"/>
</dbReference>
<name>A0ABP6S5M7_9ACTN</name>
<proteinExistence type="predicted"/>
<gene>
    <name evidence="1" type="ORF">GCM10020367_06640</name>
</gene>
<sequence length="67" mass="7139">MVTGTPEGSRAPVMVASSAPLDVMRAVLGRMPASDMSRVTSRFWSGRTSVTTLPVPPARAVRPLLCR</sequence>
<reference evidence="2" key="1">
    <citation type="journal article" date="2019" name="Int. J. Syst. Evol. Microbiol.">
        <title>The Global Catalogue of Microorganisms (GCM) 10K type strain sequencing project: providing services to taxonomists for standard genome sequencing and annotation.</title>
        <authorList>
            <consortium name="The Broad Institute Genomics Platform"/>
            <consortium name="The Broad Institute Genome Sequencing Center for Infectious Disease"/>
            <person name="Wu L."/>
            <person name="Ma J."/>
        </authorList>
    </citation>
    <scope>NUCLEOTIDE SEQUENCE [LARGE SCALE GENOMIC DNA]</scope>
    <source>
        <strain evidence="2">JCM 9651</strain>
    </source>
</reference>
<evidence type="ECO:0000313" key="2">
    <source>
        <dbReference type="Proteomes" id="UP001499990"/>
    </source>
</evidence>
<organism evidence="1 2">
    <name type="scientific">Streptomyces sannanensis</name>
    <dbReference type="NCBI Taxonomy" id="285536"/>
    <lineage>
        <taxon>Bacteria</taxon>
        <taxon>Bacillati</taxon>
        <taxon>Actinomycetota</taxon>
        <taxon>Actinomycetes</taxon>
        <taxon>Kitasatosporales</taxon>
        <taxon>Streptomycetaceae</taxon>
        <taxon>Streptomyces</taxon>
    </lineage>
</organism>
<dbReference type="Proteomes" id="UP001499990">
    <property type="component" value="Unassembled WGS sequence"/>
</dbReference>
<comment type="caution">
    <text evidence="1">The sequence shown here is derived from an EMBL/GenBank/DDBJ whole genome shotgun (WGS) entry which is preliminary data.</text>
</comment>
<accession>A0ABP6S5M7</accession>